<dbReference type="SMART" id="SM00100">
    <property type="entry name" value="cNMP"/>
    <property type="match status" value="1"/>
</dbReference>
<protein>
    <submittedName>
        <fullName evidence="6">CRP/FNR family cyclic AMP-dependent transcriptional regulator</fullName>
    </submittedName>
</protein>
<dbReference type="InterPro" id="IPR000595">
    <property type="entry name" value="cNMP-bd_dom"/>
</dbReference>
<dbReference type="PANTHER" id="PTHR24567:SF68">
    <property type="entry name" value="DNA-BINDING TRANSCRIPTIONAL DUAL REGULATOR CRP"/>
    <property type="match status" value="1"/>
</dbReference>
<dbReference type="RefSeq" id="WP_104430062.1">
    <property type="nucleotide sequence ID" value="NZ_PTIZ01000011.1"/>
</dbReference>
<dbReference type="AlphaFoldDB" id="A0A2S6H9N1"/>
<dbReference type="InterPro" id="IPR050397">
    <property type="entry name" value="Env_Response_Regulators"/>
</dbReference>
<sequence length="218" mass="24954">MILKYQETPYKEALEHFLRFCHIKKYPPKTTIIRPGDTGDRLYFIIDGSVSVCVEDAEGGHELILAYLNKNDFIGEIGIFKVAETRKVSVKTRGECHLAEISYERLRQVLRKDLMEHGHDILFMIGEQLSTRLLNTSRNLRDLAFMDVEGRIARTLLDLCKSPEAITHPDGMQLHISRQEIGRMVSCSREMAGRVLKELENKKLITAHGKTIVVFGTR</sequence>
<dbReference type="Pfam" id="PF00027">
    <property type="entry name" value="cNMP_binding"/>
    <property type="match status" value="1"/>
</dbReference>
<dbReference type="Pfam" id="PF13545">
    <property type="entry name" value="HTH_Crp_2"/>
    <property type="match status" value="1"/>
</dbReference>
<evidence type="ECO:0000259" key="4">
    <source>
        <dbReference type="PROSITE" id="PS50042"/>
    </source>
</evidence>
<name>A0A2S6H9N1_9GAMM</name>
<dbReference type="GO" id="GO:0005829">
    <property type="term" value="C:cytosol"/>
    <property type="evidence" value="ECO:0007669"/>
    <property type="project" value="TreeGrafter"/>
</dbReference>
<dbReference type="InterPro" id="IPR018488">
    <property type="entry name" value="cNMP-bd_CS"/>
</dbReference>
<keyword evidence="1" id="KW-0805">Transcription regulation</keyword>
<dbReference type="Gene3D" id="1.10.10.10">
    <property type="entry name" value="Winged helix-like DNA-binding domain superfamily/Winged helix DNA-binding domain"/>
    <property type="match status" value="1"/>
</dbReference>
<dbReference type="CDD" id="cd00092">
    <property type="entry name" value="HTH_CRP"/>
    <property type="match status" value="1"/>
</dbReference>
<dbReference type="FunFam" id="1.10.10.10:FF:000006">
    <property type="entry name" value="cAMP-activated global transcriptional regulator CRP"/>
    <property type="match status" value="1"/>
</dbReference>
<evidence type="ECO:0000313" key="7">
    <source>
        <dbReference type="Proteomes" id="UP000240010"/>
    </source>
</evidence>
<accession>A0A2S6H9N1</accession>
<dbReference type="InterPro" id="IPR012318">
    <property type="entry name" value="HTH_CRP"/>
</dbReference>
<dbReference type="SUPFAM" id="SSF51206">
    <property type="entry name" value="cAMP-binding domain-like"/>
    <property type="match status" value="1"/>
</dbReference>
<gene>
    <name evidence="6" type="ORF">B0F87_111125</name>
</gene>
<dbReference type="PROSITE" id="PS51063">
    <property type="entry name" value="HTH_CRP_2"/>
    <property type="match status" value="1"/>
</dbReference>
<dbReference type="SUPFAM" id="SSF46785">
    <property type="entry name" value="Winged helix' DNA-binding domain"/>
    <property type="match status" value="1"/>
</dbReference>
<organism evidence="6 7">
    <name type="scientific">Methylobacter tundripaludum</name>
    <dbReference type="NCBI Taxonomy" id="173365"/>
    <lineage>
        <taxon>Bacteria</taxon>
        <taxon>Pseudomonadati</taxon>
        <taxon>Pseudomonadota</taxon>
        <taxon>Gammaproteobacteria</taxon>
        <taxon>Methylococcales</taxon>
        <taxon>Methylococcaceae</taxon>
        <taxon>Methylobacter</taxon>
    </lineage>
</organism>
<dbReference type="PANTHER" id="PTHR24567">
    <property type="entry name" value="CRP FAMILY TRANSCRIPTIONAL REGULATORY PROTEIN"/>
    <property type="match status" value="1"/>
</dbReference>
<dbReference type="GO" id="GO:0003700">
    <property type="term" value="F:DNA-binding transcription factor activity"/>
    <property type="evidence" value="ECO:0007669"/>
    <property type="project" value="TreeGrafter"/>
</dbReference>
<dbReference type="NCBIfam" id="NF008732">
    <property type="entry name" value="PRK11753.1"/>
    <property type="match status" value="1"/>
</dbReference>
<evidence type="ECO:0000256" key="3">
    <source>
        <dbReference type="ARBA" id="ARBA00023163"/>
    </source>
</evidence>
<dbReference type="InterPro" id="IPR018490">
    <property type="entry name" value="cNMP-bd_dom_sf"/>
</dbReference>
<evidence type="ECO:0000259" key="5">
    <source>
        <dbReference type="PROSITE" id="PS51063"/>
    </source>
</evidence>
<dbReference type="InterPro" id="IPR036390">
    <property type="entry name" value="WH_DNA-bd_sf"/>
</dbReference>
<keyword evidence="3" id="KW-0804">Transcription</keyword>
<evidence type="ECO:0000256" key="2">
    <source>
        <dbReference type="ARBA" id="ARBA00023125"/>
    </source>
</evidence>
<dbReference type="EMBL" id="PTIZ01000011">
    <property type="protein sequence ID" value="PPK74194.1"/>
    <property type="molecule type" value="Genomic_DNA"/>
</dbReference>
<evidence type="ECO:0000313" key="6">
    <source>
        <dbReference type="EMBL" id="PPK74194.1"/>
    </source>
</evidence>
<dbReference type="PROSITE" id="PS00888">
    <property type="entry name" value="CNMP_BINDING_1"/>
    <property type="match status" value="1"/>
</dbReference>
<proteinExistence type="predicted"/>
<feature type="domain" description="HTH crp-type" evidence="5">
    <location>
        <begin position="146"/>
        <end position="218"/>
    </location>
</feature>
<dbReference type="Gene3D" id="2.60.120.10">
    <property type="entry name" value="Jelly Rolls"/>
    <property type="match status" value="1"/>
</dbReference>
<reference evidence="6 7" key="1">
    <citation type="submission" date="2018-02" db="EMBL/GenBank/DDBJ databases">
        <title>Subsurface microbial communities from deep shales in Ohio and West Virginia, USA.</title>
        <authorList>
            <person name="Wrighton K."/>
        </authorList>
    </citation>
    <scope>NUCLEOTIDE SEQUENCE [LARGE SCALE GENOMIC DNA]</scope>
    <source>
        <strain evidence="6 7">OWC-DMM</strain>
    </source>
</reference>
<dbReference type="PROSITE" id="PS50042">
    <property type="entry name" value="CNMP_BINDING_3"/>
    <property type="match status" value="1"/>
</dbReference>
<dbReference type="Proteomes" id="UP000240010">
    <property type="component" value="Unassembled WGS sequence"/>
</dbReference>
<dbReference type="CDD" id="cd00038">
    <property type="entry name" value="CAP_ED"/>
    <property type="match status" value="1"/>
</dbReference>
<dbReference type="InterPro" id="IPR036388">
    <property type="entry name" value="WH-like_DNA-bd_sf"/>
</dbReference>
<evidence type="ECO:0000256" key="1">
    <source>
        <dbReference type="ARBA" id="ARBA00023015"/>
    </source>
</evidence>
<comment type="caution">
    <text evidence="6">The sequence shown here is derived from an EMBL/GenBank/DDBJ whole genome shotgun (WGS) entry which is preliminary data.</text>
</comment>
<dbReference type="GO" id="GO:0003677">
    <property type="term" value="F:DNA binding"/>
    <property type="evidence" value="ECO:0007669"/>
    <property type="project" value="UniProtKB-KW"/>
</dbReference>
<feature type="domain" description="Cyclic nucleotide-binding" evidence="4">
    <location>
        <begin position="24"/>
        <end position="110"/>
    </location>
</feature>
<dbReference type="InterPro" id="IPR014710">
    <property type="entry name" value="RmlC-like_jellyroll"/>
</dbReference>
<dbReference type="SMART" id="SM00419">
    <property type="entry name" value="HTH_CRP"/>
    <property type="match status" value="1"/>
</dbReference>
<keyword evidence="2" id="KW-0238">DNA-binding</keyword>